<evidence type="ECO:0000256" key="1">
    <source>
        <dbReference type="SAM" id="MobiDB-lite"/>
    </source>
</evidence>
<organism evidence="2 3">
    <name type="scientific">Argiope bruennichi</name>
    <name type="common">Wasp spider</name>
    <name type="synonym">Aranea bruennichi</name>
    <dbReference type="NCBI Taxonomy" id="94029"/>
    <lineage>
        <taxon>Eukaryota</taxon>
        <taxon>Metazoa</taxon>
        <taxon>Ecdysozoa</taxon>
        <taxon>Arthropoda</taxon>
        <taxon>Chelicerata</taxon>
        <taxon>Arachnida</taxon>
        <taxon>Araneae</taxon>
        <taxon>Araneomorphae</taxon>
        <taxon>Entelegynae</taxon>
        <taxon>Araneoidea</taxon>
        <taxon>Araneidae</taxon>
        <taxon>Argiope</taxon>
    </lineage>
</organism>
<proteinExistence type="predicted"/>
<name>A0A8T0G2Z6_ARGBR</name>
<evidence type="ECO:0000313" key="3">
    <source>
        <dbReference type="Proteomes" id="UP000807504"/>
    </source>
</evidence>
<comment type="caution">
    <text evidence="2">The sequence shown here is derived from an EMBL/GenBank/DDBJ whole genome shotgun (WGS) entry which is preliminary data.</text>
</comment>
<feature type="region of interest" description="Disordered" evidence="1">
    <location>
        <begin position="151"/>
        <end position="173"/>
    </location>
</feature>
<dbReference type="Gene3D" id="1.10.238.10">
    <property type="entry name" value="EF-hand"/>
    <property type="match status" value="1"/>
</dbReference>
<keyword evidence="3" id="KW-1185">Reference proteome</keyword>
<gene>
    <name evidence="2" type="ORF">HNY73_001198</name>
</gene>
<dbReference type="InterPro" id="IPR011992">
    <property type="entry name" value="EF-hand-dom_pair"/>
</dbReference>
<reference evidence="2" key="1">
    <citation type="journal article" date="2020" name="bioRxiv">
        <title>Chromosome-level reference genome of the European wasp spider Argiope bruennichi: a resource for studies on range expansion and evolutionary adaptation.</title>
        <authorList>
            <person name="Sheffer M.M."/>
            <person name="Hoppe A."/>
            <person name="Krehenwinkel H."/>
            <person name="Uhl G."/>
            <person name="Kuss A.W."/>
            <person name="Jensen L."/>
            <person name="Jensen C."/>
            <person name="Gillespie R.G."/>
            <person name="Hoff K.J."/>
            <person name="Prost S."/>
        </authorList>
    </citation>
    <scope>NUCLEOTIDE SEQUENCE</scope>
</reference>
<reference evidence="2" key="2">
    <citation type="submission" date="2020-06" db="EMBL/GenBank/DDBJ databases">
        <authorList>
            <person name="Sheffer M."/>
        </authorList>
    </citation>
    <scope>NUCLEOTIDE SEQUENCE</scope>
</reference>
<dbReference type="SUPFAM" id="SSF47473">
    <property type="entry name" value="EF-hand"/>
    <property type="match status" value="1"/>
</dbReference>
<evidence type="ECO:0000313" key="2">
    <source>
        <dbReference type="EMBL" id="KAF8796865.1"/>
    </source>
</evidence>
<dbReference type="EMBL" id="JABXBU010000001">
    <property type="protein sequence ID" value="KAF8796865.1"/>
    <property type="molecule type" value="Genomic_DNA"/>
</dbReference>
<sequence length="173" mass="19395">MYQLIKDCSSANDKILINGRFTTAANCIQSYQRAEHKIEATKLMMEYLCDGPDLQSADEMQISPLQGDLRTMFNLFCSGKEKEEGKLSVRTIKLWLSSAGVVGSKTGVSEDDVNDILSKIAQHKISLTYPEFLEFIELLVKEMNLDLDGVNQKLSNATPPPKYTKQHIKEMSG</sequence>
<protein>
    <submittedName>
        <fullName evidence="2">Uncharacterized protein</fullName>
    </submittedName>
</protein>
<accession>A0A8T0G2Z6</accession>
<dbReference type="Proteomes" id="UP000807504">
    <property type="component" value="Unassembled WGS sequence"/>
</dbReference>
<dbReference type="AlphaFoldDB" id="A0A8T0G2Z6"/>